<feature type="transmembrane region" description="Helical" evidence="8">
    <location>
        <begin position="279"/>
        <end position="297"/>
    </location>
</feature>
<comment type="caution">
    <text evidence="10">The sequence shown here is derived from an EMBL/GenBank/DDBJ whole genome shotgun (WGS) entry which is preliminary data.</text>
</comment>
<dbReference type="InterPro" id="IPR050297">
    <property type="entry name" value="LipidA_mod_glycosyltrf_83"/>
</dbReference>
<evidence type="ECO:0000256" key="3">
    <source>
        <dbReference type="ARBA" id="ARBA00022676"/>
    </source>
</evidence>
<dbReference type="AlphaFoldDB" id="A0A401Z3B6"/>
<evidence type="ECO:0000256" key="1">
    <source>
        <dbReference type="ARBA" id="ARBA00004651"/>
    </source>
</evidence>
<evidence type="ECO:0000259" key="9">
    <source>
        <dbReference type="Pfam" id="PF13231"/>
    </source>
</evidence>
<evidence type="ECO:0000313" key="10">
    <source>
        <dbReference type="EMBL" id="GCE01248.1"/>
    </source>
</evidence>
<keyword evidence="11" id="KW-1185">Reference proteome</keyword>
<evidence type="ECO:0000313" key="11">
    <source>
        <dbReference type="Proteomes" id="UP000286931"/>
    </source>
</evidence>
<name>A0A401Z3B6_9ACTN</name>
<dbReference type="Pfam" id="PF13231">
    <property type="entry name" value="PMT_2"/>
    <property type="match status" value="1"/>
</dbReference>
<keyword evidence="3" id="KW-0328">Glycosyltransferase</keyword>
<keyword evidence="7 8" id="KW-0472">Membrane</keyword>
<evidence type="ECO:0000256" key="6">
    <source>
        <dbReference type="ARBA" id="ARBA00022989"/>
    </source>
</evidence>
<feature type="transmembrane region" description="Helical" evidence="8">
    <location>
        <begin position="303"/>
        <end position="322"/>
    </location>
</feature>
<dbReference type="InterPro" id="IPR038731">
    <property type="entry name" value="RgtA/B/C-like"/>
</dbReference>
<keyword evidence="6 8" id="KW-1133">Transmembrane helix</keyword>
<protein>
    <submittedName>
        <fullName evidence="10">Membrane protein</fullName>
    </submittedName>
</protein>
<feature type="transmembrane region" description="Helical" evidence="8">
    <location>
        <begin position="126"/>
        <end position="146"/>
    </location>
</feature>
<evidence type="ECO:0000256" key="5">
    <source>
        <dbReference type="ARBA" id="ARBA00022692"/>
    </source>
</evidence>
<feature type="transmembrane region" description="Helical" evidence="8">
    <location>
        <begin position="152"/>
        <end position="171"/>
    </location>
</feature>
<feature type="domain" description="Glycosyltransferase RgtA/B/C/D-like" evidence="9">
    <location>
        <begin position="84"/>
        <end position="243"/>
    </location>
</feature>
<keyword evidence="4" id="KW-0808">Transferase</keyword>
<feature type="transmembrane region" description="Helical" evidence="8">
    <location>
        <begin position="99"/>
        <end position="119"/>
    </location>
</feature>
<organism evidence="10 11">
    <name type="scientific">Embleya hyalina</name>
    <dbReference type="NCBI Taxonomy" id="516124"/>
    <lineage>
        <taxon>Bacteria</taxon>
        <taxon>Bacillati</taxon>
        <taxon>Actinomycetota</taxon>
        <taxon>Actinomycetes</taxon>
        <taxon>Kitasatosporales</taxon>
        <taxon>Streptomycetaceae</taxon>
        <taxon>Embleya</taxon>
    </lineage>
</organism>
<feature type="transmembrane region" description="Helical" evidence="8">
    <location>
        <begin position="334"/>
        <end position="358"/>
    </location>
</feature>
<dbReference type="EMBL" id="BIFH01000047">
    <property type="protein sequence ID" value="GCE01248.1"/>
    <property type="molecule type" value="Genomic_DNA"/>
</dbReference>
<dbReference type="GO" id="GO:0016763">
    <property type="term" value="F:pentosyltransferase activity"/>
    <property type="evidence" value="ECO:0007669"/>
    <property type="project" value="TreeGrafter"/>
</dbReference>
<dbReference type="GO" id="GO:0005886">
    <property type="term" value="C:plasma membrane"/>
    <property type="evidence" value="ECO:0007669"/>
    <property type="project" value="UniProtKB-SubCell"/>
</dbReference>
<reference evidence="10 11" key="1">
    <citation type="submission" date="2018-12" db="EMBL/GenBank/DDBJ databases">
        <title>Draft genome sequence of Embleya hyalina NBRC 13850T.</title>
        <authorList>
            <person name="Komaki H."/>
            <person name="Hosoyama A."/>
            <person name="Kimura A."/>
            <person name="Ichikawa N."/>
            <person name="Tamura T."/>
        </authorList>
    </citation>
    <scope>NUCLEOTIDE SEQUENCE [LARGE SCALE GENOMIC DNA]</scope>
    <source>
        <strain evidence="10 11">NBRC 13850</strain>
    </source>
</reference>
<keyword evidence="2" id="KW-1003">Cell membrane</keyword>
<evidence type="ECO:0000256" key="2">
    <source>
        <dbReference type="ARBA" id="ARBA00022475"/>
    </source>
</evidence>
<dbReference type="Proteomes" id="UP000286931">
    <property type="component" value="Unassembled WGS sequence"/>
</dbReference>
<evidence type="ECO:0000256" key="7">
    <source>
        <dbReference type="ARBA" id="ARBA00023136"/>
    </source>
</evidence>
<comment type="subcellular location">
    <subcellularLocation>
        <location evidence="1">Cell membrane</location>
        <topology evidence="1">Multi-pass membrane protein</topology>
    </subcellularLocation>
</comment>
<dbReference type="PANTHER" id="PTHR33908:SF11">
    <property type="entry name" value="MEMBRANE PROTEIN"/>
    <property type="match status" value="1"/>
</dbReference>
<evidence type="ECO:0000256" key="4">
    <source>
        <dbReference type="ARBA" id="ARBA00022679"/>
    </source>
</evidence>
<dbReference type="GO" id="GO:0009103">
    <property type="term" value="P:lipopolysaccharide biosynthetic process"/>
    <property type="evidence" value="ECO:0007669"/>
    <property type="project" value="UniProtKB-ARBA"/>
</dbReference>
<gene>
    <name evidence="10" type="ORF">EHYA_09012</name>
</gene>
<evidence type="ECO:0000256" key="8">
    <source>
        <dbReference type="SAM" id="Phobius"/>
    </source>
</evidence>
<proteinExistence type="predicted"/>
<feature type="transmembrane region" description="Helical" evidence="8">
    <location>
        <begin position="183"/>
        <end position="206"/>
    </location>
</feature>
<keyword evidence="5 8" id="KW-0812">Transmembrane</keyword>
<dbReference type="PANTHER" id="PTHR33908">
    <property type="entry name" value="MANNOSYLTRANSFERASE YKCB-RELATED"/>
    <property type="match status" value="1"/>
</dbReference>
<accession>A0A401Z3B6</accession>
<sequence length="529" mass="57275">MGGPAGPSSVTPFTADAGAPSRAGRILRSVWLWPMLLTFGVGLYKVDTPELWRDELASLSAADRSVPQLLRLLEHVDTSSGAYYFFMHCWMKVFGDSVLVLRLPSVLAMAATAGCLAAIGRRMLSARAGVLAALVFAVIPSVSRYAQEVRSYALTMFMVTLATLMLLRALEQPRARRAKRQRMLRWLLFGGSVAVAGLLSLVSLAVLPAFGVLTLLEWRRQRDRRVLWGFVSACVGGVSVLIPVAVKAAGQASAQISWIPEPSLTDVGHLWPQIGCSYAVSYGMAACLVLLLLLAAFRRIDRTQALTALTLAVLPVVVVWLVSQGGQSYWLARYLLFIVPAWALVAGAVLSCLGRVAAVSGLVVVTALGGTNQVQLRARGSHDVWDYPHSVKAASVDYEAAAKVIQANHQPGDGLVTAQWLWAPFLFDVGLRYYLPEGELGLRKPVLAQTANKAGLLGQVDTAQPRRPIGSEPRLWLVTLVVGEELEPYRFIAGDIGAALQAHYRIEKQWRVSSGAEVALLVRIPSPPK</sequence>
<feature type="transmembrane region" description="Helical" evidence="8">
    <location>
        <begin position="226"/>
        <end position="246"/>
    </location>
</feature>